<dbReference type="Proteomes" id="UP000178817">
    <property type="component" value="Unassembled WGS sequence"/>
</dbReference>
<name>A0A1G2SDR8_9BACT</name>
<evidence type="ECO:0000313" key="4">
    <source>
        <dbReference type="Proteomes" id="UP000178817"/>
    </source>
</evidence>
<dbReference type="InterPro" id="IPR003961">
    <property type="entry name" value="FN3_dom"/>
</dbReference>
<accession>A0A1G2SDR8</accession>
<dbReference type="PROSITE" id="PS50853">
    <property type="entry name" value="FN3"/>
    <property type="match status" value="1"/>
</dbReference>
<feature type="domain" description="Fibronectin type-III" evidence="2">
    <location>
        <begin position="32"/>
        <end position="127"/>
    </location>
</feature>
<feature type="transmembrane region" description="Helical" evidence="1">
    <location>
        <begin position="205"/>
        <end position="226"/>
    </location>
</feature>
<reference evidence="3 4" key="1">
    <citation type="journal article" date="2016" name="Nat. Commun.">
        <title>Thousands of microbial genomes shed light on interconnected biogeochemical processes in an aquifer system.</title>
        <authorList>
            <person name="Anantharaman K."/>
            <person name="Brown C.T."/>
            <person name="Hug L.A."/>
            <person name="Sharon I."/>
            <person name="Castelle C.J."/>
            <person name="Probst A.J."/>
            <person name="Thomas B.C."/>
            <person name="Singh A."/>
            <person name="Wilkins M.J."/>
            <person name="Karaoz U."/>
            <person name="Brodie E.L."/>
            <person name="Williams K.H."/>
            <person name="Hubbard S.S."/>
            <person name="Banfield J.F."/>
        </authorList>
    </citation>
    <scope>NUCLEOTIDE SEQUENCE [LARGE SCALE GENOMIC DNA]</scope>
</reference>
<keyword evidence="1" id="KW-0472">Membrane</keyword>
<protein>
    <recommendedName>
        <fullName evidence="2">Fibronectin type-III domain-containing protein</fullName>
    </recommendedName>
</protein>
<proteinExistence type="predicted"/>
<feature type="transmembrane region" description="Helical" evidence="1">
    <location>
        <begin position="12"/>
        <end position="33"/>
    </location>
</feature>
<evidence type="ECO:0000256" key="1">
    <source>
        <dbReference type="SAM" id="Phobius"/>
    </source>
</evidence>
<gene>
    <name evidence="3" type="ORF">A3B07_00335</name>
</gene>
<dbReference type="AlphaFoldDB" id="A0A1G2SDR8"/>
<sequence length="247" mass="26365">MNNNIFPIIKYGSIIVLGLFSYAYTAFAAGLVLTPATVTTVSETSVDLVARVTSEGWGYPSVWFEWGETQALEKPVAGMTTIPTAGTFYARLSDLKPQTVYYFRAVAMDRDGNKITSSTVSFTTKSTQAVAVVTPVVVTTSVSPAPYKDTTQTTKTSVTAKKNVVASSKVAQKSTTNTNKSEVTTTATNANSASVIGGGILPATLVGWVLVFILVFVVVLLAHMVYKSNQERKLLEEAKKKARNAGA</sequence>
<dbReference type="EMBL" id="MHUV01000001">
    <property type="protein sequence ID" value="OHA83203.1"/>
    <property type="molecule type" value="Genomic_DNA"/>
</dbReference>
<keyword evidence="1" id="KW-0812">Transmembrane</keyword>
<evidence type="ECO:0000259" key="2">
    <source>
        <dbReference type="PROSITE" id="PS50853"/>
    </source>
</evidence>
<keyword evidence="1" id="KW-1133">Transmembrane helix</keyword>
<dbReference type="InterPro" id="IPR036116">
    <property type="entry name" value="FN3_sf"/>
</dbReference>
<evidence type="ECO:0000313" key="3">
    <source>
        <dbReference type="EMBL" id="OHA83203.1"/>
    </source>
</evidence>
<dbReference type="Gene3D" id="2.60.40.10">
    <property type="entry name" value="Immunoglobulins"/>
    <property type="match status" value="1"/>
</dbReference>
<organism evidence="3 4">
    <name type="scientific">Candidatus Yonathbacteria bacterium RIFCSPLOWO2_01_FULL_43_27</name>
    <dbReference type="NCBI Taxonomy" id="1802726"/>
    <lineage>
        <taxon>Bacteria</taxon>
        <taxon>Candidatus Yonathiibacteriota</taxon>
    </lineage>
</organism>
<dbReference type="STRING" id="1802726.A3B07_00335"/>
<dbReference type="SUPFAM" id="SSF49265">
    <property type="entry name" value="Fibronectin type III"/>
    <property type="match status" value="1"/>
</dbReference>
<comment type="caution">
    <text evidence="3">The sequence shown here is derived from an EMBL/GenBank/DDBJ whole genome shotgun (WGS) entry which is preliminary data.</text>
</comment>
<dbReference type="InterPro" id="IPR013783">
    <property type="entry name" value="Ig-like_fold"/>
</dbReference>